<dbReference type="SUPFAM" id="SSF48452">
    <property type="entry name" value="TPR-like"/>
    <property type="match status" value="1"/>
</dbReference>
<gene>
    <name evidence="1" type="ORF">AAFP95_13105</name>
</gene>
<keyword evidence="2" id="KW-1185">Reference proteome</keyword>
<evidence type="ECO:0000313" key="1">
    <source>
        <dbReference type="EMBL" id="XAO72801.1"/>
    </source>
</evidence>
<dbReference type="InterPro" id="IPR011990">
    <property type="entry name" value="TPR-like_helical_dom_sf"/>
</dbReference>
<sequence length="66" mass="7673">MKYIDWSICALEKDPQHYTCSRNAGSALYWLNDTKGALQYYLRSNAIRPSPVLQIRIFNIRHQGEG</sequence>
<organism evidence="1 2">
    <name type="scientific">Chryseobacterium endophyticum</name>
    <dbReference type="NCBI Taxonomy" id="1854762"/>
    <lineage>
        <taxon>Bacteria</taxon>
        <taxon>Pseudomonadati</taxon>
        <taxon>Bacteroidota</taxon>
        <taxon>Flavobacteriia</taxon>
        <taxon>Flavobacteriales</taxon>
        <taxon>Weeksellaceae</taxon>
        <taxon>Chryseobacterium group</taxon>
        <taxon>Chryseobacterium</taxon>
    </lineage>
</organism>
<dbReference type="Proteomes" id="UP001463665">
    <property type="component" value="Chromosome"/>
</dbReference>
<evidence type="ECO:0000313" key="2">
    <source>
        <dbReference type="Proteomes" id="UP001463665"/>
    </source>
</evidence>
<dbReference type="AlphaFoldDB" id="A0AAU6WJ69"/>
<accession>A0AAU6WJ69</accession>
<dbReference type="RefSeq" id="WP_294233792.1">
    <property type="nucleotide sequence ID" value="NZ_CP154834.1"/>
</dbReference>
<proteinExistence type="predicted"/>
<dbReference type="EMBL" id="CP154834">
    <property type="protein sequence ID" value="XAO72801.1"/>
    <property type="molecule type" value="Genomic_DNA"/>
</dbReference>
<name>A0AAU6WJ69_9FLAO</name>
<protein>
    <submittedName>
        <fullName evidence="1">Uncharacterized protein</fullName>
    </submittedName>
</protein>
<reference evidence="1 2" key="1">
    <citation type="submission" date="2024-04" db="EMBL/GenBank/DDBJ databases">
        <title>Genome sequencing and assembly of rice foliar adapted Chryseobacterium endophyticum OsEnb-ALM-A6.</title>
        <authorList>
            <person name="Kumar S."/>
            <person name="Javed M."/>
            <person name="Chouhan V."/>
            <person name="Charishma K."/>
            <person name="Patel A."/>
            <person name="Kumar M."/>
            <person name="Sahu K.P."/>
            <person name="Kumar A."/>
        </authorList>
    </citation>
    <scope>NUCLEOTIDE SEQUENCE [LARGE SCALE GENOMIC DNA]</scope>
    <source>
        <strain evidence="1 2">OsEnb-ALM-A6</strain>
    </source>
</reference>